<sequence>MFESACDKDPSAIALECGDEQLTYRELDERANRLAHHLRSFGVVGGARVAILLQRSVDTYVALLGVGKAGAAFVPINPESPATTCSTDRHAPEPGLRSTTRYAIWCASTRAETRCPPPRSSTPSRYARATP</sequence>
<evidence type="ECO:0000313" key="4">
    <source>
        <dbReference type="Proteomes" id="UP000185124"/>
    </source>
</evidence>
<evidence type="ECO:0000256" key="1">
    <source>
        <dbReference type="SAM" id="MobiDB-lite"/>
    </source>
</evidence>
<dbReference type="Pfam" id="PF00501">
    <property type="entry name" value="AMP-binding"/>
    <property type="match status" value="1"/>
</dbReference>
<keyword evidence="4" id="KW-1185">Reference proteome</keyword>
<dbReference type="GO" id="GO:0031177">
    <property type="term" value="F:phosphopantetheine binding"/>
    <property type="evidence" value="ECO:0007669"/>
    <property type="project" value="TreeGrafter"/>
</dbReference>
<dbReference type="Proteomes" id="UP000185124">
    <property type="component" value="Unassembled WGS sequence"/>
</dbReference>
<dbReference type="SUPFAM" id="SSF56801">
    <property type="entry name" value="Acetyl-CoA synthetase-like"/>
    <property type="match status" value="1"/>
</dbReference>
<evidence type="ECO:0000313" key="3">
    <source>
        <dbReference type="EMBL" id="SIM52778.1"/>
    </source>
</evidence>
<dbReference type="GO" id="GO:0044550">
    <property type="term" value="P:secondary metabolite biosynthetic process"/>
    <property type="evidence" value="ECO:0007669"/>
    <property type="project" value="TreeGrafter"/>
</dbReference>
<organism evidence="3 4">
    <name type="scientific">Micromonospora cremea</name>
    <dbReference type="NCBI Taxonomy" id="709881"/>
    <lineage>
        <taxon>Bacteria</taxon>
        <taxon>Bacillati</taxon>
        <taxon>Actinomycetota</taxon>
        <taxon>Actinomycetes</taxon>
        <taxon>Micromonosporales</taxon>
        <taxon>Micromonosporaceae</taxon>
        <taxon>Micromonospora</taxon>
    </lineage>
</organism>
<dbReference type="Gene3D" id="3.40.50.12780">
    <property type="entry name" value="N-terminal domain of ligase-like"/>
    <property type="match status" value="1"/>
</dbReference>
<protein>
    <submittedName>
        <fullName evidence="3">AMP-binding enzyme</fullName>
    </submittedName>
</protein>
<dbReference type="EMBL" id="FSQT01000001">
    <property type="protein sequence ID" value="SIM52778.1"/>
    <property type="molecule type" value="Genomic_DNA"/>
</dbReference>
<accession>A0A1N5TXQ7</accession>
<gene>
    <name evidence="3" type="ORF">SAMN04489832_0425</name>
</gene>
<dbReference type="InterPro" id="IPR042099">
    <property type="entry name" value="ANL_N_sf"/>
</dbReference>
<feature type="region of interest" description="Disordered" evidence="1">
    <location>
        <begin position="111"/>
        <end position="131"/>
    </location>
</feature>
<dbReference type="PANTHER" id="PTHR45527">
    <property type="entry name" value="NONRIBOSOMAL PEPTIDE SYNTHETASE"/>
    <property type="match status" value="1"/>
</dbReference>
<dbReference type="GO" id="GO:0043041">
    <property type="term" value="P:amino acid activation for nonribosomal peptide biosynthetic process"/>
    <property type="evidence" value="ECO:0007669"/>
    <property type="project" value="TreeGrafter"/>
</dbReference>
<dbReference type="AlphaFoldDB" id="A0A1N5TXQ7"/>
<feature type="compositionally biased region" description="Low complexity" evidence="1">
    <location>
        <begin position="121"/>
        <end position="131"/>
    </location>
</feature>
<dbReference type="GO" id="GO:0005737">
    <property type="term" value="C:cytoplasm"/>
    <property type="evidence" value="ECO:0007669"/>
    <property type="project" value="TreeGrafter"/>
</dbReference>
<dbReference type="STRING" id="709881.SAMN04489832_0425"/>
<dbReference type="PANTHER" id="PTHR45527:SF1">
    <property type="entry name" value="FATTY ACID SYNTHASE"/>
    <property type="match status" value="1"/>
</dbReference>
<name>A0A1N5TXQ7_9ACTN</name>
<dbReference type="InterPro" id="IPR000873">
    <property type="entry name" value="AMP-dep_synth/lig_dom"/>
</dbReference>
<feature type="domain" description="AMP-dependent synthetase/ligase" evidence="2">
    <location>
        <begin position="2"/>
        <end position="84"/>
    </location>
</feature>
<proteinExistence type="predicted"/>
<evidence type="ECO:0000259" key="2">
    <source>
        <dbReference type="Pfam" id="PF00501"/>
    </source>
</evidence>
<dbReference type="RefSeq" id="WP_074308270.1">
    <property type="nucleotide sequence ID" value="NZ_FSQT01000001.1"/>
</dbReference>
<reference evidence="4" key="1">
    <citation type="submission" date="2016-12" db="EMBL/GenBank/DDBJ databases">
        <authorList>
            <person name="Varghese N."/>
            <person name="Submissions S."/>
        </authorList>
    </citation>
    <scope>NUCLEOTIDE SEQUENCE [LARGE SCALE GENOMIC DNA]</scope>
    <source>
        <strain evidence="4">DSM 45599</strain>
    </source>
</reference>